<keyword evidence="1" id="KW-0472">Membrane</keyword>
<evidence type="ECO:0000313" key="3">
    <source>
        <dbReference type="Proteomes" id="UP001528850"/>
    </source>
</evidence>
<feature type="transmembrane region" description="Helical" evidence="1">
    <location>
        <begin position="37"/>
        <end position="55"/>
    </location>
</feature>
<dbReference type="Proteomes" id="UP001528850">
    <property type="component" value="Unassembled WGS sequence"/>
</dbReference>
<keyword evidence="1" id="KW-0812">Transmembrane</keyword>
<dbReference type="EMBL" id="JARJJS010000001">
    <property type="protein sequence ID" value="MDF4023433.1"/>
    <property type="molecule type" value="Genomic_DNA"/>
</dbReference>
<organism evidence="2 3">
    <name type="scientific">Luteibacter sahnii</name>
    <dbReference type="NCBI Taxonomy" id="3021977"/>
    <lineage>
        <taxon>Bacteria</taxon>
        <taxon>Pseudomonadati</taxon>
        <taxon>Pseudomonadota</taxon>
        <taxon>Gammaproteobacteria</taxon>
        <taxon>Lysobacterales</taxon>
        <taxon>Rhodanobacteraceae</taxon>
        <taxon>Luteibacter</taxon>
    </lineage>
</organism>
<proteinExistence type="predicted"/>
<protein>
    <recommendedName>
        <fullName evidence="4">Holin</fullName>
    </recommendedName>
</protein>
<feature type="transmembrane region" description="Helical" evidence="1">
    <location>
        <begin position="12"/>
        <end position="28"/>
    </location>
</feature>
<keyword evidence="1" id="KW-1133">Transmembrane helix</keyword>
<accession>A0ABT6B5P2</accession>
<evidence type="ECO:0000313" key="2">
    <source>
        <dbReference type="EMBL" id="MDF4023433.1"/>
    </source>
</evidence>
<comment type="caution">
    <text evidence="2">The sequence shown here is derived from an EMBL/GenBank/DDBJ whole genome shotgun (WGS) entry which is preliminary data.</text>
</comment>
<evidence type="ECO:0000256" key="1">
    <source>
        <dbReference type="SAM" id="Phobius"/>
    </source>
</evidence>
<sequence>MNSMDPVLFTRFWLLLAAVGGAILPVAMNDEPSRKRAIVQVVCGALMAIFLAPALERRFMADSAAEVQAGVSFLIGFFGLKLASLAQRLIDTRGESIANRVIDRIAGGEGK</sequence>
<gene>
    <name evidence="2" type="ORF">P3W24_00395</name>
</gene>
<reference evidence="2 3" key="1">
    <citation type="journal article" date="2024" name="Curr. Microbiol.">
        <title>Luteibacter sahnii sp. nov., A Novel Yellow-Colored Xanthomonadin Pigment Producing Probiotic Bacterium from Healthy Rice Seed Microbiome.</title>
        <authorList>
            <person name="Jaiswal G."/>
            <person name="Rana R."/>
            <person name="Nayak P.K."/>
            <person name="Chouhan R."/>
            <person name="Gandhi S.G."/>
            <person name="Patel H.K."/>
            <person name="Patil P.B."/>
        </authorList>
    </citation>
    <scope>NUCLEOTIDE SEQUENCE [LARGE SCALE GENOMIC DNA]</scope>
    <source>
        <strain evidence="2 3">PPL201</strain>
    </source>
</reference>
<evidence type="ECO:0008006" key="4">
    <source>
        <dbReference type="Google" id="ProtNLM"/>
    </source>
</evidence>
<keyword evidence="3" id="KW-1185">Reference proteome</keyword>
<name>A0ABT6B5P2_9GAMM</name>